<proteinExistence type="inferred from homology"/>
<dbReference type="SUPFAM" id="SSF53850">
    <property type="entry name" value="Periplasmic binding protein-like II"/>
    <property type="match status" value="1"/>
</dbReference>
<dbReference type="PROSITE" id="PS51318">
    <property type="entry name" value="TAT"/>
    <property type="match status" value="1"/>
</dbReference>
<dbReference type="OrthoDB" id="8678477at2"/>
<dbReference type="PIRSF" id="PIRSF017082">
    <property type="entry name" value="YflP"/>
    <property type="match status" value="1"/>
</dbReference>
<dbReference type="PANTHER" id="PTHR42928">
    <property type="entry name" value="TRICARBOXYLATE-BINDING PROTEIN"/>
    <property type="match status" value="1"/>
</dbReference>
<name>A0A4P6UJ06_9BURK</name>
<dbReference type="Proteomes" id="UP000292939">
    <property type="component" value="Chromosome"/>
</dbReference>
<dbReference type="Gene3D" id="3.40.190.10">
    <property type="entry name" value="Periplasmic binding protein-like II"/>
    <property type="match status" value="1"/>
</dbReference>
<dbReference type="KEGG" id="hgr:DW355_05930"/>
<dbReference type="CDD" id="cd07012">
    <property type="entry name" value="PBP2_Bug_TTT"/>
    <property type="match status" value="1"/>
</dbReference>
<dbReference type="RefSeq" id="WP_131278426.1">
    <property type="nucleotide sequence ID" value="NZ_CP031395.1"/>
</dbReference>
<reference evidence="2 3" key="1">
    <citation type="submission" date="2018-07" db="EMBL/GenBank/DDBJ databases">
        <title>Exploring interactions and the metabolic potential of the ultra-small soil bacteria Hylemonella gracilis.</title>
        <authorList>
            <person name="Tyc O."/>
            <person name="Kulkarni P."/>
            <person name="Gawehns F."/>
            <person name="Hundscheid M."/>
            <person name="Zweers H."/>
            <person name="Garbeva P."/>
        </authorList>
    </citation>
    <scope>NUCLEOTIDE SEQUENCE [LARGE SCALE GENOMIC DNA]</scope>
    <source>
        <strain evidence="2 3">NS1</strain>
    </source>
</reference>
<dbReference type="Pfam" id="PF03401">
    <property type="entry name" value="TctC"/>
    <property type="match status" value="1"/>
</dbReference>
<organism evidence="2 3">
    <name type="scientific">Hylemonella gracilis</name>
    <dbReference type="NCBI Taxonomy" id="80880"/>
    <lineage>
        <taxon>Bacteria</taxon>
        <taxon>Pseudomonadati</taxon>
        <taxon>Pseudomonadota</taxon>
        <taxon>Betaproteobacteria</taxon>
        <taxon>Burkholderiales</taxon>
        <taxon>Comamonadaceae</taxon>
        <taxon>Hylemonella</taxon>
    </lineage>
</organism>
<evidence type="ECO:0000256" key="1">
    <source>
        <dbReference type="ARBA" id="ARBA00006987"/>
    </source>
</evidence>
<dbReference type="PANTHER" id="PTHR42928:SF5">
    <property type="entry name" value="BLR1237 PROTEIN"/>
    <property type="match status" value="1"/>
</dbReference>
<dbReference type="AlphaFoldDB" id="A0A4P6UJ06"/>
<accession>A0A4P6UJ06</accession>
<dbReference type="InterPro" id="IPR042100">
    <property type="entry name" value="Bug_dom1"/>
</dbReference>
<protein>
    <submittedName>
        <fullName evidence="2">Tripartite tricarboxylate transporter substrate binding protein</fullName>
    </submittedName>
</protein>
<dbReference type="EMBL" id="CP031395">
    <property type="protein sequence ID" value="QBK04384.1"/>
    <property type="molecule type" value="Genomic_DNA"/>
</dbReference>
<gene>
    <name evidence="2" type="ORF">DW355_05930</name>
</gene>
<evidence type="ECO:0000313" key="3">
    <source>
        <dbReference type="Proteomes" id="UP000292939"/>
    </source>
</evidence>
<evidence type="ECO:0000313" key="2">
    <source>
        <dbReference type="EMBL" id="QBK04384.1"/>
    </source>
</evidence>
<sequence>MQRDHETLTRRDGLKWVGAVGLSAIAGLPARAEEAWPSKPIRWIQPFAPGGTSSIVARVIANEITKQTGAAFVIENKGGGGGVPAMQELLRAPADGYSFIMSHIGLLAVNPLIYPDAGYDVNKDFVPVTLVNRLPSLFVVHKDVPATDIKSFLAYAKTRSGLLNYASAGNASAGHLAIEALKLATGLSIMHVPYRGTGPALNDVLAGRCELFSAGTPALLPHIQSGALRCIGVGSPKRISALPDVPAIAELYPGFETEQWYGIHARAGTPRNIILRMQKEVAKALNAPEVVARHESESATPGGGSPEDFGRFVRQQQVRWKEVVLKAGIKAE</sequence>
<dbReference type="InterPro" id="IPR006311">
    <property type="entry name" value="TAT_signal"/>
</dbReference>
<dbReference type="InterPro" id="IPR005064">
    <property type="entry name" value="BUG"/>
</dbReference>
<comment type="similarity">
    <text evidence="1">Belongs to the UPF0065 (bug) family.</text>
</comment>
<dbReference type="Gene3D" id="3.40.190.150">
    <property type="entry name" value="Bordetella uptake gene, domain 1"/>
    <property type="match status" value="1"/>
</dbReference>